<dbReference type="GO" id="GO:0006508">
    <property type="term" value="P:proteolysis"/>
    <property type="evidence" value="ECO:0007669"/>
    <property type="project" value="InterPro"/>
</dbReference>
<dbReference type="Proteomes" id="UP000325723">
    <property type="component" value="Unassembled WGS sequence"/>
</dbReference>
<feature type="domain" description="Peptidase metallopeptidase" evidence="1">
    <location>
        <begin position="44"/>
        <end position="188"/>
    </location>
</feature>
<sequence>MKNGICSIVKSIDPVASYEAAINERSDNVKRSNSRRTKRSVAFHTRFWEPGRTLKIATYDTDQKIVDIVKNIANQWLEHANLKFEFIPGATGDIRLKIEESEDRISYSLLGTDSLKYLPEEPTMRISLSLEDDEFEGTVLHEFGHALGLHHEHQHPDATIPWDLDKIYDWYEKEYNFDRKSVDSDVLPLPYYSNVTYSDYDPLSIMHYEIDGEVTIDNWKQARNRTLSEKDKETIRKIYPHKTIFTIFSELLNHLKAPLTGNSR</sequence>
<dbReference type="SMART" id="SM00235">
    <property type="entry name" value="ZnMc"/>
    <property type="match status" value="1"/>
</dbReference>
<evidence type="ECO:0000313" key="2">
    <source>
        <dbReference type="EMBL" id="VVO68617.1"/>
    </source>
</evidence>
<protein>
    <recommendedName>
        <fullName evidence="1">Peptidase metallopeptidase domain-containing protein</fullName>
    </recommendedName>
</protein>
<proteinExistence type="predicted"/>
<dbReference type="AlphaFoldDB" id="A0A8H2NXY6"/>
<evidence type="ECO:0000313" key="3">
    <source>
        <dbReference type="Proteomes" id="UP000325723"/>
    </source>
</evidence>
<dbReference type="PANTHER" id="PTHR10127:SF850">
    <property type="entry name" value="METALLOENDOPEPTIDASE"/>
    <property type="match status" value="1"/>
</dbReference>
<comment type="caution">
    <text evidence="2">The sequence shown here is derived from an EMBL/GenBank/DDBJ whole genome shotgun (WGS) entry which is preliminary data.</text>
</comment>
<accession>A0A8H2NXY6</accession>
<dbReference type="RefSeq" id="WP_150757297.1">
    <property type="nucleotide sequence ID" value="NZ_CABVIE010000003.1"/>
</dbReference>
<dbReference type="InterPro" id="IPR006026">
    <property type="entry name" value="Peptidase_Metallo"/>
</dbReference>
<dbReference type="Pfam" id="PF01400">
    <property type="entry name" value="Astacin"/>
    <property type="match status" value="1"/>
</dbReference>
<dbReference type="GO" id="GO:0004222">
    <property type="term" value="F:metalloendopeptidase activity"/>
    <property type="evidence" value="ECO:0007669"/>
    <property type="project" value="InterPro"/>
</dbReference>
<dbReference type="Gene3D" id="3.40.390.10">
    <property type="entry name" value="Collagenase (Catalytic Domain)"/>
    <property type="match status" value="1"/>
</dbReference>
<dbReference type="EMBL" id="CABVIE010000003">
    <property type="protein sequence ID" value="VVO68617.1"/>
    <property type="molecule type" value="Genomic_DNA"/>
</dbReference>
<evidence type="ECO:0000259" key="1">
    <source>
        <dbReference type="SMART" id="SM00235"/>
    </source>
</evidence>
<dbReference type="InterPro" id="IPR024079">
    <property type="entry name" value="MetalloPept_cat_dom_sf"/>
</dbReference>
<gene>
    <name evidence="2" type="ORF">PS900_01181</name>
</gene>
<reference evidence="2 3" key="1">
    <citation type="submission" date="2019-09" db="EMBL/GenBank/DDBJ databases">
        <authorList>
            <person name="Chandra G."/>
            <person name="Truman W A."/>
        </authorList>
    </citation>
    <scope>NUCLEOTIDE SEQUENCE [LARGE SCALE GENOMIC DNA]</scope>
    <source>
        <strain evidence="2">PS900</strain>
    </source>
</reference>
<organism evidence="2 3">
    <name type="scientific">Pseudomonas fluorescens</name>
    <dbReference type="NCBI Taxonomy" id="294"/>
    <lineage>
        <taxon>Bacteria</taxon>
        <taxon>Pseudomonadati</taxon>
        <taxon>Pseudomonadota</taxon>
        <taxon>Gammaproteobacteria</taxon>
        <taxon>Pseudomonadales</taxon>
        <taxon>Pseudomonadaceae</taxon>
        <taxon>Pseudomonas</taxon>
    </lineage>
</organism>
<dbReference type="SUPFAM" id="SSF55486">
    <property type="entry name" value="Metalloproteases ('zincins'), catalytic domain"/>
    <property type="match status" value="1"/>
</dbReference>
<dbReference type="PANTHER" id="PTHR10127">
    <property type="entry name" value="DISCOIDIN, CUB, EGF, LAMININ , AND ZINC METALLOPROTEASE DOMAIN CONTAINING"/>
    <property type="match status" value="1"/>
</dbReference>
<dbReference type="GO" id="GO:0008270">
    <property type="term" value="F:zinc ion binding"/>
    <property type="evidence" value="ECO:0007669"/>
    <property type="project" value="InterPro"/>
</dbReference>
<dbReference type="InterPro" id="IPR001506">
    <property type="entry name" value="Peptidase_M12A"/>
</dbReference>
<name>A0A8H2NXY6_PSEFL</name>